<evidence type="ECO:0000313" key="1">
    <source>
        <dbReference type="EMBL" id="ELA46292.1"/>
    </source>
</evidence>
<dbReference type="OrthoDB" id="66964at2759"/>
<dbReference type="InParanoid" id="L2GSE6"/>
<dbReference type="EMBL" id="GL877452">
    <property type="protein sequence ID" value="ELA46292.1"/>
    <property type="molecule type" value="Genomic_DNA"/>
</dbReference>
<dbReference type="HOGENOM" id="CLU_2238653_0_0_1"/>
<dbReference type="OMA" id="IERALCQ"/>
<dbReference type="SUPFAM" id="SSF46565">
    <property type="entry name" value="Chaperone J-domain"/>
    <property type="match status" value="1"/>
</dbReference>
<gene>
    <name evidence="1" type="ORF">VCUG_02220</name>
</gene>
<proteinExistence type="predicted"/>
<organism evidence="1 2">
    <name type="scientific">Vavraia culicis (isolate floridensis)</name>
    <name type="common">Microsporidian parasite</name>
    <dbReference type="NCBI Taxonomy" id="948595"/>
    <lineage>
        <taxon>Eukaryota</taxon>
        <taxon>Fungi</taxon>
        <taxon>Fungi incertae sedis</taxon>
        <taxon>Microsporidia</taxon>
        <taxon>Pleistophoridae</taxon>
        <taxon>Vavraia</taxon>
    </lineage>
</organism>
<dbReference type="InterPro" id="IPR036869">
    <property type="entry name" value="J_dom_sf"/>
</dbReference>
<name>L2GSE6_VAVCU</name>
<dbReference type="GeneID" id="19880085"/>
<evidence type="ECO:0000313" key="2">
    <source>
        <dbReference type="Proteomes" id="UP000011081"/>
    </source>
</evidence>
<reference evidence="2" key="1">
    <citation type="submission" date="2011-03" db="EMBL/GenBank/DDBJ databases">
        <title>The genome sequence of Vavraia culicis strain floridensis.</title>
        <authorList>
            <consortium name="The Broad Institute Genome Sequencing Platform"/>
            <person name="Cuomo C."/>
            <person name="Becnel J."/>
            <person name="Sanscrainte N."/>
            <person name="Young S.K."/>
            <person name="Zeng Q."/>
            <person name="Gargeya S."/>
            <person name="Fitzgerald M."/>
            <person name="Haas B."/>
            <person name="Abouelleil A."/>
            <person name="Alvarado L."/>
            <person name="Arachchi H.M."/>
            <person name="Berlin A."/>
            <person name="Chapman S.B."/>
            <person name="Gearin G."/>
            <person name="Goldberg J."/>
            <person name="Griggs A."/>
            <person name="Gujja S."/>
            <person name="Hansen M."/>
            <person name="Heiman D."/>
            <person name="Howarth C."/>
            <person name="Larimer J."/>
            <person name="Lui A."/>
            <person name="MacDonald P.J.P."/>
            <person name="McCowen C."/>
            <person name="Montmayeur A."/>
            <person name="Murphy C."/>
            <person name="Neiman D."/>
            <person name="Pearson M."/>
            <person name="Priest M."/>
            <person name="Roberts A."/>
            <person name="Saif S."/>
            <person name="Shea T."/>
            <person name="Sisk P."/>
            <person name="Stolte C."/>
            <person name="Sykes S."/>
            <person name="Wortman J."/>
            <person name="Nusbaum C."/>
            <person name="Birren B."/>
        </authorList>
    </citation>
    <scope>NUCLEOTIDE SEQUENCE [LARGE SCALE GENOMIC DNA]</scope>
    <source>
        <strain evidence="2">floridensis</strain>
    </source>
</reference>
<accession>L2GSE6</accession>
<sequence length="105" mass="12646">MSYLNLSRNYTYSDLDQAYKQAIKKYHPIRTKTSTHLYKITSEYNYKKNQLKYNEYSVREVSVDEIERALCQCGHRYDLEMENDDIVECCWCSLKVKIVGRNRLE</sequence>
<evidence type="ECO:0008006" key="3">
    <source>
        <dbReference type="Google" id="ProtNLM"/>
    </source>
</evidence>
<dbReference type="RefSeq" id="XP_008075231.1">
    <property type="nucleotide sequence ID" value="XM_008077040.1"/>
</dbReference>
<dbReference type="AlphaFoldDB" id="L2GSE6"/>
<dbReference type="Proteomes" id="UP000011081">
    <property type="component" value="Unassembled WGS sequence"/>
</dbReference>
<keyword evidence="2" id="KW-1185">Reference proteome</keyword>
<protein>
    <recommendedName>
        <fullName evidence="3">J domain-containing protein</fullName>
    </recommendedName>
</protein>
<dbReference type="VEuPathDB" id="MicrosporidiaDB:VCUG_02220"/>